<dbReference type="AlphaFoldDB" id="A0A0A8J2Y6"/>
<dbReference type="GO" id="GO:0016757">
    <property type="term" value="F:glycosyltransferase activity"/>
    <property type="evidence" value="ECO:0007669"/>
    <property type="project" value="UniProtKB-KW"/>
</dbReference>
<feature type="domain" description="Glycosyltransferase 2-like" evidence="4">
    <location>
        <begin position="12"/>
        <end position="165"/>
    </location>
</feature>
<dbReference type="Pfam" id="PF00535">
    <property type="entry name" value="Glycos_transf_2"/>
    <property type="match status" value="1"/>
</dbReference>
<dbReference type="InterPro" id="IPR050834">
    <property type="entry name" value="Glycosyltransf_2"/>
</dbReference>
<evidence type="ECO:0000259" key="4">
    <source>
        <dbReference type="Pfam" id="PF00535"/>
    </source>
</evidence>
<reference evidence="5" key="1">
    <citation type="journal article" date="2014" name="DNA Res.">
        <title>A complete view of the genetic diversity of the Escherichia coli O-antigen biosynthesis gene cluster.</title>
        <authorList>
            <person name="Iguchi A."/>
            <person name="Iyoda S."/>
            <person name="Kikuchi T."/>
            <person name="Ogura Y."/>
            <person name="Katsura K."/>
            <person name="Ohnishi M."/>
            <person name="Hayashi T."/>
            <person name="Thomson N.R."/>
        </authorList>
    </citation>
    <scope>NUCLEOTIDE SEQUENCE</scope>
    <source>
        <strain evidence="5">K1a</strain>
    </source>
</reference>
<evidence type="ECO:0000313" key="5">
    <source>
        <dbReference type="EMBL" id="BAQ00754.1"/>
    </source>
</evidence>
<keyword evidence="3 5" id="KW-0808">Transferase</keyword>
<name>A0A0A8J2Y6_ECOLX</name>
<sequence>MTRIFMFSLGVIFTVYQKTDLSKFVKAIESVVNQTKLPQSIIIVCDGCNSDLFKKAISGVVPHSIKLFFYSYSVNSGPGFARDFGIRKAEEDLIAVMDSDDVSVADRFALQLAFFESNENISVCGGFIEEFDNLSGQRKLRRVPLQHSDIQNAIKIKSPVNNVTAMFKRSDYLSSGGYPALRSSEDYSLWARFISSGYKIHNLDSVLVQVEFDIDAIQRRNGLLHFKNDFITQREMLKNGLIDKFEFVRNITKYCIFRFLPVGVKKMLYQHVLRK</sequence>
<dbReference type="SUPFAM" id="SSF53448">
    <property type="entry name" value="Nucleotide-diphospho-sugar transferases"/>
    <property type="match status" value="1"/>
</dbReference>
<keyword evidence="2" id="KW-0328">Glycosyltransferase</keyword>
<dbReference type="PANTHER" id="PTHR43685:SF5">
    <property type="entry name" value="GLYCOSYLTRANSFERASE EPSE-RELATED"/>
    <property type="match status" value="1"/>
</dbReference>
<evidence type="ECO:0000256" key="3">
    <source>
        <dbReference type="ARBA" id="ARBA00022679"/>
    </source>
</evidence>
<dbReference type="InterPro" id="IPR001173">
    <property type="entry name" value="Glyco_trans_2-like"/>
</dbReference>
<dbReference type="PANTHER" id="PTHR43685">
    <property type="entry name" value="GLYCOSYLTRANSFERASE"/>
    <property type="match status" value="1"/>
</dbReference>
<proteinExistence type="inferred from homology"/>
<dbReference type="Gene3D" id="3.90.550.10">
    <property type="entry name" value="Spore Coat Polysaccharide Biosynthesis Protein SpsA, Chain A"/>
    <property type="match status" value="1"/>
</dbReference>
<comment type="similarity">
    <text evidence="1">Belongs to the glycosyltransferase 2 family.</text>
</comment>
<dbReference type="InterPro" id="IPR029044">
    <property type="entry name" value="Nucleotide-diphossugar_trans"/>
</dbReference>
<evidence type="ECO:0000256" key="2">
    <source>
        <dbReference type="ARBA" id="ARBA00022676"/>
    </source>
</evidence>
<dbReference type="EMBL" id="AB811608">
    <property type="protein sequence ID" value="BAQ00754.1"/>
    <property type="molecule type" value="Genomic_DNA"/>
</dbReference>
<protein>
    <submittedName>
        <fullName evidence="5">Putative glycosyltransferase</fullName>
    </submittedName>
</protein>
<organism evidence="5">
    <name type="scientific">Escherichia coli</name>
    <dbReference type="NCBI Taxonomy" id="562"/>
    <lineage>
        <taxon>Bacteria</taxon>
        <taxon>Pseudomonadati</taxon>
        <taxon>Pseudomonadota</taxon>
        <taxon>Gammaproteobacteria</taxon>
        <taxon>Enterobacterales</taxon>
        <taxon>Enterobacteriaceae</taxon>
        <taxon>Escherichia</taxon>
    </lineage>
</organism>
<accession>A0A0A8J2Y6</accession>
<evidence type="ECO:0000256" key="1">
    <source>
        <dbReference type="ARBA" id="ARBA00006739"/>
    </source>
</evidence>